<evidence type="ECO:0000313" key="5">
    <source>
        <dbReference type="Proteomes" id="UP000266426"/>
    </source>
</evidence>
<keyword evidence="1 2" id="KW-0597">Phosphoprotein</keyword>
<accession>A0A3A4R768</accession>
<dbReference type="InterPro" id="IPR011006">
    <property type="entry name" value="CheY-like_superfamily"/>
</dbReference>
<dbReference type="Gene3D" id="3.40.50.2300">
    <property type="match status" value="1"/>
</dbReference>
<dbReference type="SUPFAM" id="SSF52172">
    <property type="entry name" value="CheY-like"/>
    <property type="match status" value="1"/>
</dbReference>
<gene>
    <name evidence="4" type="ORF">C4541_03430</name>
</gene>
<dbReference type="Proteomes" id="UP000266426">
    <property type="component" value="Unassembled WGS sequence"/>
</dbReference>
<evidence type="ECO:0000256" key="1">
    <source>
        <dbReference type="ARBA" id="ARBA00022553"/>
    </source>
</evidence>
<evidence type="ECO:0000259" key="3">
    <source>
        <dbReference type="PROSITE" id="PS50110"/>
    </source>
</evidence>
<proteinExistence type="predicted"/>
<feature type="domain" description="Response regulatory" evidence="3">
    <location>
        <begin position="5"/>
        <end position="119"/>
    </location>
</feature>
<comment type="caution">
    <text evidence="4">The sequence shown here is derived from an EMBL/GenBank/DDBJ whole genome shotgun (WGS) entry which is preliminary data.</text>
</comment>
<dbReference type="PROSITE" id="PS50110">
    <property type="entry name" value="RESPONSE_REGULATORY"/>
    <property type="match status" value="1"/>
</dbReference>
<dbReference type="PANTHER" id="PTHR44591">
    <property type="entry name" value="STRESS RESPONSE REGULATOR PROTEIN 1"/>
    <property type="match status" value="1"/>
</dbReference>
<dbReference type="InterPro" id="IPR001789">
    <property type="entry name" value="Sig_transdc_resp-reg_receiver"/>
</dbReference>
<dbReference type="Pfam" id="PF00072">
    <property type="entry name" value="Response_reg"/>
    <property type="match status" value="1"/>
</dbReference>
<evidence type="ECO:0000313" key="4">
    <source>
        <dbReference type="EMBL" id="RJP60799.1"/>
    </source>
</evidence>
<dbReference type="SMART" id="SM00448">
    <property type="entry name" value="REC"/>
    <property type="match status" value="1"/>
</dbReference>
<dbReference type="CDD" id="cd00156">
    <property type="entry name" value="REC"/>
    <property type="match status" value="1"/>
</dbReference>
<dbReference type="EMBL" id="QZJZ01000022">
    <property type="protein sequence ID" value="RJP60799.1"/>
    <property type="molecule type" value="Genomic_DNA"/>
</dbReference>
<organism evidence="4 5">
    <name type="scientific">Candidatus Auribacter fodinae</name>
    <dbReference type="NCBI Taxonomy" id="2093366"/>
    <lineage>
        <taxon>Bacteria</taxon>
        <taxon>Pseudomonadati</taxon>
        <taxon>Candidatus Auribacterota</taxon>
        <taxon>Candidatus Auribacteria</taxon>
        <taxon>Candidatus Auribacterales</taxon>
        <taxon>Candidatus Auribacteraceae</taxon>
        <taxon>Candidatus Auribacter</taxon>
    </lineage>
</organism>
<name>A0A3A4R768_9BACT</name>
<dbReference type="InterPro" id="IPR050595">
    <property type="entry name" value="Bact_response_regulator"/>
</dbReference>
<evidence type="ECO:0000256" key="2">
    <source>
        <dbReference type="PROSITE-ProRule" id="PRU00169"/>
    </source>
</evidence>
<sequence length="126" mass="15050">MNEKKILVIDDDKNVALMLQNYFEALDIKTFIAVELENVLDLIENEQPDLIFLDYRMKPHTGKDFLERFKILNITIPVIMMSAYKRRDGIFEMKRLGAVEYIDKPYNFELIDELLIKYLKFNPKKK</sequence>
<dbReference type="AlphaFoldDB" id="A0A3A4R768"/>
<feature type="modified residue" description="4-aspartylphosphate" evidence="2">
    <location>
        <position position="54"/>
    </location>
</feature>
<protein>
    <submittedName>
        <fullName evidence="4">Response regulator</fullName>
    </submittedName>
</protein>
<dbReference type="PANTHER" id="PTHR44591:SF3">
    <property type="entry name" value="RESPONSE REGULATORY DOMAIN-CONTAINING PROTEIN"/>
    <property type="match status" value="1"/>
</dbReference>
<reference evidence="4 5" key="1">
    <citation type="journal article" date="2017" name="ISME J.">
        <title>Energy and carbon metabolisms in a deep terrestrial subsurface fluid microbial community.</title>
        <authorList>
            <person name="Momper L."/>
            <person name="Jungbluth S.P."/>
            <person name="Lee M.D."/>
            <person name="Amend J.P."/>
        </authorList>
    </citation>
    <scope>NUCLEOTIDE SEQUENCE [LARGE SCALE GENOMIC DNA]</scope>
    <source>
        <strain evidence="4">SURF_26</strain>
    </source>
</reference>
<dbReference type="GO" id="GO:0000160">
    <property type="term" value="P:phosphorelay signal transduction system"/>
    <property type="evidence" value="ECO:0007669"/>
    <property type="project" value="InterPro"/>
</dbReference>